<evidence type="ECO:0000313" key="3">
    <source>
        <dbReference type="Proteomes" id="UP000515146"/>
    </source>
</evidence>
<dbReference type="KEGG" id="dpte:113789122"/>
<proteinExistence type="predicted"/>
<keyword evidence="3" id="KW-1185">Reference proteome</keyword>
<dbReference type="Pfam" id="PF13472">
    <property type="entry name" value="Lipase_GDSL_2"/>
    <property type="match status" value="1"/>
</dbReference>
<evidence type="ECO:0000259" key="2">
    <source>
        <dbReference type="Pfam" id="PF13472"/>
    </source>
</evidence>
<name>A0A6P6XLX2_DERPT</name>
<dbReference type="InParanoid" id="A0A6P6XLX2"/>
<dbReference type="InterPro" id="IPR051532">
    <property type="entry name" value="Ester_Hydrolysis_Enzymes"/>
</dbReference>
<evidence type="ECO:0000256" key="1">
    <source>
        <dbReference type="SAM" id="Phobius"/>
    </source>
</evidence>
<keyword evidence="1" id="KW-0472">Membrane</keyword>
<reference evidence="4" key="1">
    <citation type="submission" date="2025-08" db="UniProtKB">
        <authorList>
            <consortium name="RefSeq"/>
        </authorList>
    </citation>
    <scope>IDENTIFICATION</scope>
    <source>
        <strain evidence="4">Airmid</strain>
    </source>
</reference>
<feature type="transmembrane region" description="Helical" evidence="1">
    <location>
        <begin position="6"/>
        <end position="23"/>
    </location>
</feature>
<dbReference type="Proteomes" id="UP000515146">
    <property type="component" value="Unplaced"/>
</dbReference>
<organism evidence="3 4">
    <name type="scientific">Dermatophagoides pteronyssinus</name>
    <name type="common">European house dust mite</name>
    <dbReference type="NCBI Taxonomy" id="6956"/>
    <lineage>
        <taxon>Eukaryota</taxon>
        <taxon>Metazoa</taxon>
        <taxon>Ecdysozoa</taxon>
        <taxon>Arthropoda</taxon>
        <taxon>Chelicerata</taxon>
        <taxon>Arachnida</taxon>
        <taxon>Acari</taxon>
        <taxon>Acariformes</taxon>
        <taxon>Sarcoptiformes</taxon>
        <taxon>Astigmata</taxon>
        <taxon>Psoroptidia</taxon>
        <taxon>Analgoidea</taxon>
        <taxon>Pyroglyphidae</taxon>
        <taxon>Dermatophagoidinae</taxon>
        <taxon>Dermatophagoides</taxon>
    </lineage>
</organism>
<protein>
    <submittedName>
        <fullName evidence="4">Platelet-activating factor acetylhydrolase IB subunit beta-like</fullName>
    </submittedName>
</protein>
<dbReference type="OMA" id="NDDMLRC"/>
<dbReference type="OrthoDB" id="505607at2759"/>
<dbReference type="InterPro" id="IPR036514">
    <property type="entry name" value="SGNH_hydro_sf"/>
</dbReference>
<dbReference type="PANTHER" id="PTHR30383">
    <property type="entry name" value="THIOESTERASE 1/PROTEASE 1/LYSOPHOSPHOLIPASE L1"/>
    <property type="match status" value="1"/>
</dbReference>
<dbReference type="SUPFAM" id="SSF52266">
    <property type="entry name" value="SGNH hydrolase"/>
    <property type="match status" value="1"/>
</dbReference>
<keyword evidence="1" id="KW-0812">Transmembrane</keyword>
<dbReference type="Gene3D" id="3.40.50.1110">
    <property type="entry name" value="SGNH hydrolase"/>
    <property type="match status" value="1"/>
</dbReference>
<sequence>MYNSTLFIMILVIIVNTCINLVLSSSSKKPWDPVPQYIPTYQSKHQQLLNQTKQFGKKIQIVFLGDSIIENWLNNGKKVWQQFYEKRQSYNYGIGGDLTQHILWRIDNGELDGLQPKLLVLLVGTNNVANHDKPVDVGKAMQLILKKLLTKLSNVKIILMSVFPRGGQKDDQQVDEINEIIKKNSDNSKVFFLEVTKKFRTNVGQLIEKLYMPDKLHLSEEGYKMWQKIMQPMFDKLLK</sequence>
<evidence type="ECO:0000313" key="4">
    <source>
        <dbReference type="RefSeq" id="XP_027194417.1"/>
    </source>
</evidence>
<dbReference type="GO" id="GO:0004622">
    <property type="term" value="F:phosphatidylcholine lysophospholipase activity"/>
    <property type="evidence" value="ECO:0007669"/>
    <property type="project" value="TreeGrafter"/>
</dbReference>
<keyword evidence="1" id="KW-1133">Transmembrane helix</keyword>
<gene>
    <name evidence="4" type="primary">LOC113789122</name>
</gene>
<dbReference type="InterPro" id="IPR013830">
    <property type="entry name" value="SGNH_hydro"/>
</dbReference>
<feature type="domain" description="SGNH hydrolase-type esterase" evidence="2">
    <location>
        <begin position="63"/>
        <end position="224"/>
    </location>
</feature>
<dbReference type="RefSeq" id="XP_027194417.1">
    <property type="nucleotide sequence ID" value="XM_027338616.1"/>
</dbReference>
<accession>A0A6P6XLX2</accession>
<dbReference type="AlphaFoldDB" id="A0A6P6XLX2"/>
<dbReference type="FunCoup" id="A0A6P6XLX2">
    <property type="interactions" value="1272"/>
</dbReference>
<dbReference type="PANTHER" id="PTHR30383:SF32">
    <property type="entry name" value="SGNH-HYDROLASE"/>
    <property type="match status" value="1"/>
</dbReference>